<evidence type="ECO:0000313" key="3">
    <source>
        <dbReference type="Proteomes" id="UP000309340"/>
    </source>
</evidence>
<dbReference type="OrthoDB" id="252020at2759"/>
<dbReference type="Pfam" id="PF15496">
    <property type="entry name" value="DUF4646"/>
    <property type="match status" value="1"/>
</dbReference>
<feature type="region of interest" description="Disordered" evidence="1">
    <location>
        <begin position="434"/>
        <end position="457"/>
    </location>
</feature>
<feature type="compositionally biased region" description="Low complexity" evidence="1">
    <location>
        <begin position="163"/>
        <end position="176"/>
    </location>
</feature>
<dbReference type="EMBL" id="NAJQ01000673">
    <property type="protein sequence ID" value="TKA66118.1"/>
    <property type="molecule type" value="Genomic_DNA"/>
</dbReference>
<dbReference type="InterPro" id="IPR028018">
    <property type="entry name" value="DUF4646"/>
</dbReference>
<dbReference type="AlphaFoldDB" id="A0A4U0WTP7"/>
<proteinExistence type="predicted"/>
<keyword evidence="3" id="KW-1185">Reference proteome</keyword>
<feature type="region of interest" description="Disordered" evidence="1">
    <location>
        <begin position="44"/>
        <end position="176"/>
    </location>
</feature>
<comment type="caution">
    <text evidence="2">The sequence shown here is derived from an EMBL/GenBank/DDBJ whole genome shotgun (WGS) entry which is preliminary data.</text>
</comment>
<sequence length="457" mass="49177">MLLATAAIAYGRKVTEERAKKKEGRQGLLSVGDSDVAKRAFAHQTARTLQDGKAGIQRSGTEIKYEDPNSLDVASPSASSPGASGAQLEGHNTPAPPTASREIASPVRPGGASLTLVPPSNEVQKGRSRSASERSSGPPPYSPRRDAPPATPSSIYSQDSDRLTSATSDSSSFVSHDSNAIKIRTKGTDLKSGFSYHPALFDLNVRPDLWDQFTHQVVGTTKFSAGDHAKMWAAATATACTGAIVTSVFVGRTMNRSLQEQKVKAGMTNTSAGGLGDTLQQWNDTYFRERGLFVHLELSESARKKEDGRGGGTFRKPTRLYSRGEERDRKREDRKFVIVVTKLDQEGQPTSFLEQISEMAAEGPSGVPELPAREDAKYSVAELPGDEATMPVELPAMDFDLPAAYSLGYGSEKLEPPAGLVELESDTTHWLQRTRLSDAKGEEDGGTSYVRAADGNR</sequence>
<evidence type="ECO:0000256" key="1">
    <source>
        <dbReference type="SAM" id="MobiDB-lite"/>
    </source>
</evidence>
<evidence type="ECO:0000313" key="2">
    <source>
        <dbReference type="EMBL" id="TKA66118.1"/>
    </source>
</evidence>
<feature type="region of interest" description="Disordered" evidence="1">
    <location>
        <begin position="304"/>
        <end position="327"/>
    </location>
</feature>
<accession>A0A4U0WTP7</accession>
<name>A0A4U0WTP7_9PEZI</name>
<feature type="compositionally biased region" description="Low complexity" evidence="1">
    <location>
        <begin position="74"/>
        <end position="86"/>
    </location>
</feature>
<dbReference type="Proteomes" id="UP000309340">
    <property type="component" value="Unassembled WGS sequence"/>
</dbReference>
<organism evidence="2 3">
    <name type="scientific">Friedmanniomyces simplex</name>
    <dbReference type="NCBI Taxonomy" id="329884"/>
    <lineage>
        <taxon>Eukaryota</taxon>
        <taxon>Fungi</taxon>
        <taxon>Dikarya</taxon>
        <taxon>Ascomycota</taxon>
        <taxon>Pezizomycotina</taxon>
        <taxon>Dothideomycetes</taxon>
        <taxon>Dothideomycetidae</taxon>
        <taxon>Mycosphaerellales</taxon>
        <taxon>Teratosphaeriaceae</taxon>
        <taxon>Friedmanniomyces</taxon>
    </lineage>
</organism>
<gene>
    <name evidence="2" type="ORF">B0A55_09841</name>
</gene>
<protein>
    <submittedName>
        <fullName evidence="2">Uncharacterized protein</fullName>
    </submittedName>
</protein>
<reference evidence="2 3" key="1">
    <citation type="submission" date="2017-03" db="EMBL/GenBank/DDBJ databases">
        <title>Genomes of endolithic fungi from Antarctica.</title>
        <authorList>
            <person name="Coleine C."/>
            <person name="Masonjones S."/>
            <person name="Stajich J.E."/>
        </authorList>
    </citation>
    <scope>NUCLEOTIDE SEQUENCE [LARGE SCALE GENOMIC DNA]</scope>
    <source>
        <strain evidence="2 3">CCFEE 5184</strain>
    </source>
</reference>